<dbReference type="Proteomes" id="UP000449547">
    <property type="component" value="Unassembled WGS sequence"/>
</dbReference>
<sequence>MASLSSLSTTSLDDHRQHDWPEHHGRRRSSTRRQSIVERKISRQMTTQSLARTISRESLTSQSTEADVCFPLTREHPHIDFNVLDSFIAEERQCNVKPVASRTSSKYSPSSESLHSNNLPTRFSFMQGDNDTTHSHDLSGLVPEGKSFKSLFAPGSSAPWWLDCSCPNDDEMKTIARAFGIHPLTAEDIRTQESREKVELFRHYYFVCFHTFDQDQESQEYLEPINFYIVVFAEGVLSFHYSPAPHPVSVRRRIRQLSDYVNVSADWICYALIDDIVDAFVPVIDAIEYEADAIEDAVFELRDVDFAKMLERIGESRRKVMLLMRLLSNKADVIKMFAKRYQEKQHFWHQDQLTMHRGEIALYLGDIQDHVLTMFQNLNSYEKIFSRSHSNYLAQLQVMSFNANKRINELFSQITLIGTILVPLNLVTGLFGMNVTVPGEATGSLNWWFGIMAVLIAIMLVSFIGGSYWLNTGVDTLGQPEPTHRRIMRRGLGAEVKSIISSWTNDD</sequence>
<dbReference type="OMA" id="NDTTHSH"/>
<keyword evidence="9" id="KW-1185">Reference proteome</keyword>
<evidence type="ECO:0000313" key="9">
    <source>
        <dbReference type="Proteomes" id="UP000449547"/>
    </source>
</evidence>
<dbReference type="GO" id="GO:0010961">
    <property type="term" value="P:intracellular magnesium ion homeostasis"/>
    <property type="evidence" value="ECO:0007669"/>
    <property type="project" value="TreeGrafter"/>
</dbReference>
<dbReference type="InterPro" id="IPR045863">
    <property type="entry name" value="CorA_TM1_TM2"/>
</dbReference>
<keyword evidence="3 7" id="KW-0812">Transmembrane</keyword>
<dbReference type="PANTHER" id="PTHR21535">
    <property type="entry name" value="MAGNESIUM AND COBALT TRANSPORT PROTEIN/MITOCHONDRIAL IMPORT INNER MEMBRANE TRANSLOCASE SUBUNIT TIM8"/>
    <property type="match status" value="1"/>
</dbReference>
<proteinExistence type="inferred from homology"/>
<dbReference type="RefSeq" id="XP_034013646.1">
    <property type="nucleotide sequence ID" value="XM_034154258.1"/>
</dbReference>
<dbReference type="GO" id="GO:0005886">
    <property type="term" value="C:plasma membrane"/>
    <property type="evidence" value="ECO:0007669"/>
    <property type="project" value="TreeGrafter"/>
</dbReference>
<dbReference type="GeneID" id="54780341"/>
<keyword evidence="4 7" id="KW-1133">Transmembrane helix</keyword>
<feature type="transmembrane region" description="Helical" evidence="7">
    <location>
        <begin position="445"/>
        <end position="470"/>
    </location>
</feature>
<organism evidence="8 9">
    <name type="scientific">Diutina rugosa</name>
    <name type="common">Yeast</name>
    <name type="synonym">Candida rugosa</name>
    <dbReference type="NCBI Taxonomy" id="5481"/>
    <lineage>
        <taxon>Eukaryota</taxon>
        <taxon>Fungi</taxon>
        <taxon>Dikarya</taxon>
        <taxon>Ascomycota</taxon>
        <taxon>Saccharomycotina</taxon>
        <taxon>Pichiomycetes</taxon>
        <taxon>Debaryomycetaceae</taxon>
        <taxon>Diutina</taxon>
    </lineage>
</organism>
<dbReference type="Pfam" id="PF01544">
    <property type="entry name" value="CorA"/>
    <property type="match status" value="1"/>
</dbReference>
<feature type="compositionally biased region" description="Polar residues" evidence="6">
    <location>
        <begin position="43"/>
        <end position="58"/>
    </location>
</feature>
<comment type="caution">
    <text evidence="8">The sequence shown here is derived from an EMBL/GenBank/DDBJ whole genome shotgun (WGS) entry which is preliminary data.</text>
</comment>
<feature type="compositionally biased region" description="Low complexity" evidence="6">
    <location>
        <begin position="1"/>
        <end position="11"/>
    </location>
</feature>
<dbReference type="PANTHER" id="PTHR21535:SF55">
    <property type="entry name" value="MAGNESIUM TRANSPORTER ALR1-RELATED"/>
    <property type="match status" value="1"/>
</dbReference>
<dbReference type="SUPFAM" id="SSF143865">
    <property type="entry name" value="CorA soluble domain-like"/>
    <property type="match status" value="1"/>
</dbReference>
<evidence type="ECO:0000256" key="5">
    <source>
        <dbReference type="ARBA" id="ARBA00023136"/>
    </source>
</evidence>
<dbReference type="GO" id="GO:0015095">
    <property type="term" value="F:magnesium ion transmembrane transporter activity"/>
    <property type="evidence" value="ECO:0007669"/>
    <property type="project" value="InterPro"/>
</dbReference>
<dbReference type="OrthoDB" id="29879at2759"/>
<evidence type="ECO:0000256" key="7">
    <source>
        <dbReference type="SAM" id="Phobius"/>
    </source>
</evidence>
<evidence type="ECO:0000313" key="8">
    <source>
        <dbReference type="EMBL" id="KAA8905260.1"/>
    </source>
</evidence>
<dbReference type="FunFam" id="1.20.58.340:FF:000016">
    <property type="entry name" value="Magnesium transporter ALR1"/>
    <property type="match status" value="1"/>
</dbReference>
<dbReference type="AlphaFoldDB" id="A0A642UVQ8"/>
<dbReference type="Gene3D" id="1.20.58.340">
    <property type="entry name" value="Magnesium transport protein CorA, transmembrane region"/>
    <property type="match status" value="2"/>
</dbReference>
<dbReference type="InterPro" id="IPR002523">
    <property type="entry name" value="MgTranspt_CorA/ZnTranspt_ZntB"/>
</dbReference>
<comment type="subcellular location">
    <subcellularLocation>
        <location evidence="1">Membrane</location>
        <topology evidence="1">Multi-pass membrane protein</topology>
    </subcellularLocation>
</comment>
<feature type="compositionally biased region" description="Basic and acidic residues" evidence="6">
    <location>
        <begin position="12"/>
        <end position="23"/>
    </location>
</feature>
<name>A0A642UVQ8_DIURU</name>
<protein>
    <submittedName>
        <fullName evidence="8">Uncharacterized protein</fullName>
    </submittedName>
</protein>
<dbReference type="VEuPathDB" id="FungiDB:DIURU_001688"/>
<gene>
    <name evidence="8" type="ORF">DIURU_001688</name>
</gene>
<dbReference type="Gene3D" id="3.30.460.20">
    <property type="entry name" value="CorA soluble domain-like"/>
    <property type="match status" value="1"/>
</dbReference>
<feature type="transmembrane region" description="Helical" evidence="7">
    <location>
        <begin position="410"/>
        <end position="433"/>
    </location>
</feature>
<comment type="similarity">
    <text evidence="2">Belongs to the CorA metal ion transporter (MIT) (TC 1.A.35) family.</text>
</comment>
<feature type="region of interest" description="Disordered" evidence="6">
    <location>
        <begin position="1"/>
        <end position="58"/>
    </location>
</feature>
<dbReference type="SUPFAM" id="SSF144083">
    <property type="entry name" value="Magnesium transport protein CorA, transmembrane region"/>
    <property type="match status" value="1"/>
</dbReference>
<evidence type="ECO:0000256" key="4">
    <source>
        <dbReference type="ARBA" id="ARBA00022989"/>
    </source>
</evidence>
<keyword evidence="5 7" id="KW-0472">Membrane</keyword>
<dbReference type="InterPro" id="IPR045861">
    <property type="entry name" value="CorA_cytoplasmic_dom"/>
</dbReference>
<evidence type="ECO:0000256" key="1">
    <source>
        <dbReference type="ARBA" id="ARBA00004141"/>
    </source>
</evidence>
<evidence type="ECO:0000256" key="3">
    <source>
        <dbReference type="ARBA" id="ARBA00022692"/>
    </source>
</evidence>
<accession>A0A642UVQ8</accession>
<dbReference type="EMBL" id="SWFT01000050">
    <property type="protein sequence ID" value="KAA8905260.1"/>
    <property type="molecule type" value="Genomic_DNA"/>
</dbReference>
<reference evidence="8 9" key="1">
    <citation type="submission" date="2019-07" db="EMBL/GenBank/DDBJ databases">
        <title>Genome assembly of two rare yeast pathogens: Diutina rugosa and Trichomonascus ciferrii.</title>
        <authorList>
            <person name="Mixao V."/>
            <person name="Saus E."/>
            <person name="Hansen A."/>
            <person name="Lass-Flor C."/>
            <person name="Gabaldon T."/>
        </authorList>
    </citation>
    <scope>NUCLEOTIDE SEQUENCE [LARGE SCALE GENOMIC DNA]</scope>
    <source>
        <strain evidence="8 9">CBS 613</strain>
    </source>
</reference>
<evidence type="ECO:0000256" key="2">
    <source>
        <dbReference type="ARBA" id="ARBA00009765"/>
    </source>
</evidence>
<dbReference type="CDD" id="cd12829">
    <property type="entry name" value="Alr1p-like"/>
    <property type="match status" value="1"/>
</dbReference>
<dbReference type="InterPro" id="IPR044089">
    <property type="entry name" value="Alr1-like"/>
</dbReference>
<evidence type="ECO:0000256" key="6">
    <source>
        <dbReference type="SAM" id="MobiDB-lite"/>
    </source>
</evidence>